<dbReference type="GO" id="GO:0005829">
    <property type="term" value="C:cytosol"/>
    <property type="evidence" value="ECO:0007669"/>
    <property type="project" value="TreeGrafter"/>
</dbReference>
<accession>A0A2M7GBU1</accession>
<dbReference type="InterPro" id="IPR036412">
    <property type="entry name" value="HAD-like_sf"/>
</dbReference>
<name>A0A2M7GBU1_9BACT</name>
<dbReference type="GO" id="GO:0000287">
    <property type="term" value="F:magnesium ion binding"/>
    <property type="evidence" value="ECO:0007669"/>
    <property type="project" value="TreeGrafter"/>
</dbReference>
<comment type="caution">
    <text evidence="1">The sequence shown here is derived from an EMBL/GenBank/DDBJ whole genome shotgun (WGS) entry which is preliminary data.</text>
</comment>
<proteinExistence type="predicted"/>
<dbReference type="GO" id="GO:0016791">
    <property type="term" value="F:phosphatase activity"/>
    <property type="evidence" value="ECO:0007669"/>
    <property type="project" value="TreeGrafter"/>
</dbReference>
<evidence type="ECO:0008006" key="3">
    <source>
        <dbReference type="Google" id="ProtNLM"/>
    </source>
</evidence>
<protein>
    <recommendedName>
        <fullName evidence="3">HAD family phosphatase</fullName>
    </recommendedName>
</protein>
<dbReference type="PANTHER" id="PTHR10000">
    <property type="entry name" value="PHOSPHOSERINE PHOSPHATASE"/>
    <property type="match status" value="1"/>
</dbReference>
<dbReference type="Pfam" id="PF08282">
    <property type="entry name" value="Hydrolase_3"/>
    <property type="match status" value="1"/>
</dbReference>
<evidence type="ECO:0000313" key="2">
    <source>
        <dbReference type="Proteomes" id="UP000231019"/>
    </source>
</evidence>
<gene>
    <name evidence="1" type="ORF">COW36_00095</name>
</gene>
<dbReference type="Proteomes" id="UP000231019">
    <property type="component" value="Unassembled WGS sequence"/>
</dbReference>
<dbReference type="InterPro" id="IPR023214">
    <property type="entry name" value="HAD_sf"/>
</dbReference>
<sequence length="281" mass="31337">MKPGALITDLDGTLLDANSVCSQRNLAALKALGGAGILRVAATGRSLFSARKVLSFDFPIDYLIFSSGAGVMQWARQELIFSAHLQRQEIQALIRGLQSEHLDFMIHGPIPENHCFYYQKNSKHNPDFDSRLAIYQAYAKPWQGEDLPWEQVSEILVIVPETAALARYHWLSQSWPQFQIIRATSPLDYASGWLEIFPAHISKSQTSAWLLQRYALEAKQTLAIGNDYNDQDLLAWAGLGCVVNNAPEDLRSIFTCVAHHCEDGFSEAVALWSESTGLLLS</sequence>
<reference evidence="1 2" key="1">
    <citation type="submission" date="2017-09" db="EMBL/GenBank/DDBJ databases">
        <title>Depth-based differentiation of microbial function through sediment-hosted aquifers and enrichment of novel symbionts in the deep terrestrial subsurface.</title>
        <authorList>
            <person name="Probst A.J."/>
            <person name="Ladd B."/>
            <person name="Jarett J.K."/>
            <person name="Geller-Mcgrath D.E."/>
            <person name="Sieber C.M."/>
            <person name="Emerson J.B."/>
            <person name="Anantharaman K."/>
            <person name="Thomas B.C."/>
            <person name="Malmstrom R."/>
            <person name="Stieglmeier M."/>
            <person name="Klingl A."/>
            <person name="Woyke T."/>
            <person name="Ryan C.M."/>
            <person name="Banfield J.F."/>
        </authorList>
    </citation>
    <scope>NUCLEOTIDE SEQUENCE [LARGE SCALE GENOMIC DNA]</scope>
    <source>
        <strain evidence="1">CG17_big_fil_post_rev_8_21_14_2_50_48_46</strain>
    </source>
</reference>
<dbReference type="Gene3D" id="3.40.50.1000">
    <property type="entry name" value="HAD superfamily/HAD-like"/>
    <property type="match status" value="1"/>
</dbReference>
<organism evidence="1 2">
    <name type="scientific">bacterium (Candidatus Blackallbacteria) CG17_big_fil_post_rev_8_21_14_2_50_48_46</name>
    <dbReference type="NCBI Taxonomy" id="2014261"/>
    <lineage>
        <taxon>Bacteria</taxon>
        <taxon>Candidatus Blackallbacteria</taxon>
    </lineage>
</organism>
<dbReference type="PANTHER" id="PTHR10000:SF8">
    <property type="entry name" value="HAD SUPERFAMILY HYDROLASE-LIKE, TYPE 3"/>
    <property type="match status" value="1"/>
</dbReference>
<dbReference type="AlphaFoldDB" id="A0A2M7GBU1"/>
<dbReference type="SUPFAM" id="SSF56784">
    <property type="entry name" value="HAD-like"/>
    <property type="match status" value="1"/>
</dbReference>
<dbReference type="EMBL" id="PFFQ01000001">
    <property type="protein sequence ID" value="PIW19667.1"/>
    <property type="molecule type" value="Genomic_DNA"/>
</dbReference>
<evidence type="ECO:0000313" key="1">
    <source>
        <dbReference type="EMBL" id="PIW19667.1"/>
    </source>
</evidence>
<dbReference type="Gene3D" id="3.30.1240.10">
    <property type="match status" value="1"/>
</dbReference>